<keyword evidence="1" id="KW-0812">Transmembrane</keyword>
<dbReference type="OrthoDB" id="3053704at2759"/>
<keyword evidence="1" id="KW-1133">Transmembrane helix</keyword>
<sequence length="181" mass="19987">MAVIKGKTQIPTFILGITSLYPHLRSNLLFALAFFSTRILFHLVLIVSFLLPESRMQTVGGSYVPAAVLAMIFPLHAMWFSGCIKGFYKRAHKKVEIIPSVIALDMYSDDVSTGVPSTPKDSRQTHTAIIPIARRRQSYGNEAREREDGTGLVLVGGYVSLPGRETVFDFVGLGRGSKQDQ</sequence>
<dbReference type="EMBL" id="ML213677">
    <property type="protein sequence ID" value="TFK32379.1"/>
    <property type="molecule type" value="Genomic_DNA"/>
</dbReference>
<feature type="transmembrane region" description="Helical" evidence="1">
    <location>
        <begin position="28"/>
        <end position="51"/>
    </location>
</feature>
<dbReference type="Proteomes" id="UP000308652">
    <property type="component" value="Unassembled WGS sequence"/>
</dbReference>
<organism evidence="2 3">
    <name type="scientific">Crucibulum laeve</name>
    <dbReference type="NCBI Taxonomy" id="68775"/>
    <lineage>
        <taxon>Eukaryota</taxon>
        <taxon>Fungi</taxon>
        <taxon>Dikarya</taxon>
        <taxon>Basidiomycota</taxon>
        <taxon>Agaricomycotina</taxon>
        <taxon>Agaricomycetes</taxon>
        <taxon>Agaricomycetidae</taxon>
        <taxon>Agaricales</taxon>
        <taxon>Agaricineae</taxon>
        <taxon>Nidulariaceae</taxon>
        <taxon>Crucibulum</taxon>
    </lineage>
</organism>
<dbReference type="STRING" id="68775.A0A5C3LH05"/>
<protein>
    <recommendedName>
        <fullName evidence="4">TLC domain-containing protein</fullName>
    </recommendedName>
</protein>
<keyword evidence="1" id="KW-0472">Membrane</keyword>
<gene>
    <name evidence="2" type="ORF">BDQ12DRAFT_504141</name>
</gene>
<reference evidence="2 3" key="1">
    <citation type="journal article" date="2019" name="Nat. Ecol. Evol.">
        <title>Megaphylogeny resolves global patterns of mushroom evolution.</title>
        <authorList>
            <person name="Varga T."/>
            <person name="Krizsan K."/>
            <person name="Foldi C."/>
            <person name="Dima B."/>
            <person name="Sanchez-Garcia M."/>
            <person name="Sanchez-Ramirez S."/>
            <person name="Szollosi G.J."/>
            <person name="Szarkandi J.G."/>
            <person name="Papp V."/>
            <person name="Albert L."/>
            <person name="Andreopoulos W."/>
            <person name="Angelini C."/>
            <person name="Antonin V."/>
            <person name="Barry K.W."/>
            <person name="Bougher N.L."/>
            <person name="Buchanan P."/>
            <person name="Buyck B."/>
            <person name="Bense V."/>
            <person name="Catcheside P."/>
            <person name="Chovatia M."/>
            <person name="Cooper J."/>
            <person name="Damon W."/>
            <person name="Desjardin D."/>
            <person name="Finy P."/>
            <person name="Geml J."/>
            <person name="Haridas S."/>
            <person name="Hughes K."/>
            <person name="Justo A."/>
            <person name="Karasinski D."/>
            <person name="Kautmanova I."/>
            <person name="Kiss B."/>
            <person name="Kocsube S."/>
            <person name="Kotiranta H."/>
            <person name="LaButti K.M."/>
            <person name="Lechner B.E."/>
            <person name="Liimatainen K."/>
            <person name="Lipzen A."/>
            <person name="Lukacs Z."/>
            <person name="Mihaltcheva S."/>
            <person name="Morgado L.N."/>
            <person name="Niskanen T."/>
            <person name="Noordeloos M.E."/>
            <person name="Ohm R.A."/>
            <person name="Ortiz-Santana B."/>
            <person name="Ovrebo C."/>
            <person name="Racz N."/>
            <person name="Riley R."/>
            <person name="Savchenko A."/>
            <person name="Shiryaev A."/>
            <person name="Soop K."/>
            <person name="Spirin V."/>
            <person name="Szebenyi C."/>
            <person name="Tomsovsky M."/>
            <person name="Tulloss R.E."/>
            <person name="Uehling J."/>
            <person name="Grigoriev I.V."/>
            <person name="Vagvolgyi C."/>
            <person name="Papp T."/>
            <person name="Martin F.M."/>
            <person name="Miettinen O."/>
            <person name="Hibbett D.S."/>
            <person name="Nagy L.G."/>
        </authorList>
    </citation>
    <scope>NUCLEOTIDE SEQUENCE [LARGE SCALE GENOMIC DNA]</scope>
    <source>
        <strain evidence="2 3">CBS 166.37</strain>
    </source>
</reference>
<name>A0A5C3LH05_9AGAR</name>
<evidence type="ECO:0000313" key="2">
    <source>
        <dbReference type="EMBL" id="TFK32379.1"/>
    </source>
</evidence>
<accession>A0A5C3LH05</accession>
<evidence type="ECO:0008006" key="4">
    <source>
        <dbReference type="Google" id="ProtNLM"/>
    </source>
</evidence>
<evidence type="ECO:0000313" key="3">
    <source>
        <dbReference type="Proteomes" id="UP000308652"/>
    </source>
</evidence>
<evidence type="ECO:0000256" key="1">
    <source>
        <dbReference type="SAM" id="Phobius"/>
    </source>
</evidence>
<feature type="transmembrane region" description="Helical" evidence="1">
    <location>
        <begin position="63"/>
        <end position="84"/>
    </location>
</feature>
<proteinExistence type="predicted"/>
<keyword evidence="3" id="KW-1185">Reference proteome</keyword>
<dbReference type="AlphaFoldDB" id="A0A5C3LH05"/>